<dbReference type="SUPFAM" id="SSF48317">
    <property type="entry name" value="Acid phosphatase/Vanadium-dependent haloperoxidase"/>
    <property type="match status" value="1"/>
</dbReference>
<proteinExistence type="predicted"/>
<accession>A0A7H9BLS6</accession>
<dbReference type="AlphaFoldDB" id="A0A7H9BLS6"/>
<dbReference type="RefSeq" id="WP_179356516.1">
    <property type="nucleotide sequence ID" value="NZ_CP058627.1"/>
</dbReference>
<feature type="transmembrane region" description="Helical" evidence="1">
    <location>
        <begin position="210"/>
        <end position="229"/>
    </location>
</feature>
<dbReference type="CDD" id="cd03396">
    <property type="entry name" value="PAP2_like_6"/>
    <property type="match status" value="1"/>
</dbReference>
<keyword evidence="1" id="KW-0472">Membrane</keyword>
<keyword evidence="4" id="KW-1185">Reference proteome</keyword>
<evidence type="ECO:0000313" key="4">
    <source>
        <dbReference type="Proteomes" id="UP000509597"/>
    </source>
</evidence>
<evidence type="ECO:0000256" key="1">
    <source>
        <dbReference type="SAM" id="Phobius"/>
    </source>
</evidence>
<name>A0A7H9BLS6_9NEIS</name>
<dbReference type="Proteomes" id="UP000509597">
    <property type="component" value="Chromosome"/>
</dbReference>
<reference evidence="3 4" key="1">
    <citation type="submission" date="2020-07" db="EMBL/GenBank/DDBJ databases">
        <title>Complete genome sequence of Chitinibacter sp. 2T18.</title>
        <authorList>
            <person name="Bae J.-W."/>
            <person name="Choi J.-W."/>
        </authorList>
    </citation>
    <scope>NUCLEOTIDE SEQUENCE [LARGE SCALE GENOMIC DNA]</scope>
    <source>
        <strain evidence="3 4">2T18</strain>
    </source>
</reference>
<feature type="transmembrane region" description="Helical" evidence="1">
    <location>
        <begin position="98"/>
        <end position="115"/>
    </location>
</feature>
<dbReference type="EMBL" id="CP058627">
    <property type="protein sequence ID" value="QLG89627.1"/>
    <property type="molecule type" value="Genomic_DNA"/>
</dbReference>
<organism evidence="3 4">
    <name type="scientific">Chitinibacter bivalviorum</name>
    <dbReference type="NCBI Taxonomy" id="2739434"/>
    <lineage>
        <taxon>Bacteria</taxon>
        <taxon>Pseudomonadati</taxon>
        <taxon>Pseudomonadota</taxon>
        <taxon>Betaproteobacteria</taxon>
        <taxon>Neisseriales</taxon>
        <taxon>Chitinibacteraceae</taxon>
        <taxon>Chitinibacter</taxon>
    </lineage>
</organism>
<gene>
    <name evidence="3" type="ORF">HQ393_15990</name>
</gene>
<dbReference type="Gene3D" id="1.20.144.10">
    <property type="entry name" value="Phosphatidic acid phosphatase type 2/haloperoxidase"/>
    <property type="match status" value="1"/>
</dbReference>
<feature type="transmembrane region" description="Helical" evidence="1">
    <location>
        <begin position="178"/>
        <end position="198"/>
    </location>
</feature>
<evidence type="ECO:0000313" key="3">
    <source>
        <dbReference type="EMBL" id="QLG89627.1"/>
    </source>
</evidence>
<dbReference type="InterPro" id="IPR036938">
    <property type="entry name" value="PAP2/HPO_sf"/>
</dbReference>
<feature type="transmembrane region" description="Helical" evidence="1">
    <location>
        <begin position="153"/>
        <end position="171"/>
    </location>
</feature>
<sequence length="240" mass="27517">MKHLRQLTLTFWLLHLGIPLLFAAVMLWFYPQTNWDIALISPYFDGTTHSFYLKNNFLLDGVMHTGVKSVLFLGPILTIAALLWSIKNLALRPYRRRLFWLLAGQFFGALVVSLLKKISIHACPWDLKMFGGYAPFLPLFADLPAGMNPGRCFPGGHASGGFSLLAFYFALRDDYQRWANWALVIGLLLGSAMGWAQMMRGAHFLSHNLWTMWWVWMSLLLLYLVWPPVKDRPVIVAQKD</sequence>
<dbReference type="InterPro" id="IPR000326">
    <property type="entry name" value="PAP2/HPO"/>
</dbReference>
<keyword evidence="1" id="KW-0812">Transmembrane</keyword>
<feature type="transmembrane region" description="Helical" evidence="1">
    <location>
        <begin position="66"/>
        <end position="86"/>
    </location>
</feature>
<dbReference type="Pfam" id="PF01569">
    <property type="entry name" value="PAP2"/>
    <property type="match status" value="1"/>
</dbReference>
<evidence type="ECO:0000259" key="2">
    <source>
        <dbReference type="Pfam" id="PF01569"/>
    </source>
</evidence>
<feature type="transmembrane region" description="Helical" evidence="1">
    <location>
        <begin position="12"/>
        <end position="30"/>
    </location>
</feature>
<dbReference type="KEGG" id="chiz:HQ393_15990"/>
<feature type="domain" description="Phosphatidic acid phosphatase type 2/haloperoxidase" evidence="2">
    <location>
        <begin position="98"/>
        <end position="226"/>
    </location>
</feature>
<protein>
    <submittedName>
        <fullName evidence="3">Phosphatase PAP2 family protein</fullName>
    </submittedName>
</protein>
<keyword evidence="1" id="KW-1133">Transmembrane helix</keyword>